<dbReference type="InterPro" id="IPR020056">
    <property type="entry name" value="Rbsml_bL25/Gln-tRNA_synth_N"/>
</dbReference>
<keyword evidence="10" id="KW-1185">Reference proteome</keyword>
<keyword evidence="2 5" id="KW-0694">RNA-binding</keyword>
<comment type="similarity">
    <text evidence="5">Belongs to the bacterial ribosomal protein bL25 family. CTC subfamily.</text>
</comment>
<dbReference type="EMBL" id="AP018907">
    <property type="protein sequence ID" value="BBF91696.1"/>
    <property type="molecule type" value="Genomic_DNA"/>
</dbReference>
<organism evidence="9 10">
    <name type="scientific">Blastochloris tepida</name>
    <dbReference type="NCBI Taxonomy" id="2233851"/>
    <lineage>
        <taxon>Bacteria</taxon>
        <taxon>Pseudomonadati</taxon>
        <taxon>Pseudomonadota</taxon>
        <taxon>Alphaproteobacteria</taxon>
        <taxon>Hyphomicrobiales</taxon>
        <taxon>Blastochloridaceae</taxon>
        <taxon>Blastochloris</taxon>
    </lineage>
</organism>
<dbReference type="InterPro" id="IPR020057">
    <property type="entry name" value="Ribosomal_bL25_b-dom"/>
</dbReference>
<dbReference type="Gene3D" id="2.170.120.20">
    <property type="entry name" value="Ribosomal protein L25, beta domain"/>
    <property type="match status" value="1"/>
</dbReference>
<evidence type="ECO:0000256" key="6">
    <source>
        <dbReference type="SAM" id="MobiDB-lite"/>
    </source>
</evidence>
<evidence type="ECO:0000256" key="3">
    <source>
        <dbReference type="ARBA" id="ARBA00022980"/>
    </source>
</evidence>
<dbReference type="Proteomes" id="UP000266934">
    <property type="component" value="Chromosome"/>
</dbReference>
<sequence>MTTIRELKATARPRSGKGAARAERRADRTPAVIYGAKLPPITISLEADEIRTRIYAGRFLTTVFDIELDGEKHRVIPRDYQLHPVTDLPIHVDFQRLVAGHKIRVEVPIHVIKPEASPGVKRGGAVNIVEHKLALLCPPEAIPTAIEIDLTGLEINQSVHLGDITLPEGVLAAAKDENPTLVTIVAPSGFKDEAAPAAAAAAAPAAAKAAPAAKAPAGKK</sequence>
<evidence type="ECO:0000256" key="1">
    <source>
        <dbReference type="ARBA" id="ARBA00022730"/>
    </source>
</evidence>
<keyword evidence="4 5" id="KW-0687">Ribonucleoprotein</keyword>
<evidence type="ECO:0000313" key="10">
    <source>
        <dbReference type="Proteomes" id="UP000266934"/>
    </source>
</evidence>
<keyword evidence="1 5" id="KW-0699">rRNA-binding</keyword>
<gene>
    <name evidence="5 9" type="primary">rplY</name>
    <name evidence="5" type="synonym">ctc</name>
    <name evidence="9" type="ORF">BLTE_03810</name>
</gene>
<dbReference type="GO" id="GO:0022625">
    <property type="term" value="C:cytosolic large ribosomal subunit"/>
    <property type="evidence" value="ECO:0007669"/>
    <property type="project" value="TreeGrafter"/>
</dbReference>
<proteinExistence type="inferred from homology"/>
<protein>
    <recommendedName>
        <fullName evidence="5">Large ribosomal subunit protein bL25</fullName>
    </recommendedName>
    <alternativeName>
        <fullName evidence="5">General stress protein CTC</fullName>
    </alternativeName>
</protein>
<evidence type="ECO:0000259" key="8">
    <source>
        <dbReference type="Pfam" id="PF14693"/>
    </source>
</evidence>
<dbReference type="SUPFAM" id="SSF50715">
    <property type="entry name" value="Ribosomal protein L25-like"/>
    <property type="match status" value="1"/>
</dbReference>
<dbReference type="Gene3D" id="2.40.240.10">
    <property type="entry name" value="Ribosomal Protein L25, Chain P"/>
    <property type="match status" value="1"/>
</dbReference>
<dbReference type="AlphaFoldDB" id="A0A348FWL3"/>
<evidence type="ECO:0000256" key="5">
    <source>
        <dbReference type="HAMAP-Rule" id="MF_01334"/>
    </source>
</evidence>
<evidence type="ECO:0000256" key="2">
    <source>
        <dbReference type="ARBA" id="ARBA00022884"/>
    </source>
</evidence>
<dbReference type="OrthoDB" id="9806411at2"/>
<dbReference type="GO" id="GO:0008097">
    <property type="term" value="F:5S rRNA binding"/>
    <property type="evidence" value="ECO:0007669"/>
    <property type="project" value="InterPro"/>
</dbReference>
<dbReference type="InterPro" id="IPR020930">
    <property type="entry name" value="Ribosomal_uL5_bac-type"/>
</dbReference>
<evidence type="ECO:0000256" key="4">
    <source>
        <dbReference type="ARBA" id="ARBA00023274"/>
    </source>
</evidence>
<comment type="subunit">
    <text evidence="5">Part of the 50S ribosomal subunit; part of the 5S rRNA/L5/L18/L25 subcomplex. Contacts the 5S rRNA. Binds to the 5S rRNA independently of L5 and L18.</text>
</comment>
<dbReference type="PANTHER" id="PTHR33284">
    <property type="entry name" value="RIBOSOMAL PROTEIN L25/GLN-TRNA SYNTHETASE, ANTI-CODON-BINDING DOMAIN-CONTAINING PROTEIN"/>
    <property type="match status" value="1"/>
</dbReference>
<dbReference type="GO" id="GO:0003735">
    <property type="term" value="F:structural constituent of ribosome"/>
    <property type="evidence" value="ECO:0007669"/>
    <property type="project" value="InterPro"/>
</dbReference>
<dbReference type="HAMAP" id="MF_01334">
    <property type="entry name" value="Ribosomal_bL25_CTC"/>
    <property type="match status" value="1"/>
</dbReference>
<comment type="function">
    <text evidence="5">This is one of the proteins that binds to the 5S RNA in the ribosome where it forms part of the central protuberance.</text>
</comment>
<evidence type="ECO:0000313" key="9">
    <source>
        <dbReference type="EMBL" id="BBF91696.1"/>
    </source>
</evidence>
<dbReference type="InterPro" id="IPR011035">
    <property type="entry name" value="Ribosomal_bL25/Gln-tRNA_synth"/>
</dbReference>
<feature type="domain" description="Large ribosomal subunit protein bL25 beta" evidence="8">
    <location>
        <begin position="102"/>
        <end position="187"/>
    </location>
</feature>
<dbReference type="PANTHER" id="PTHR33284:SF1">
    <property type="entry name" value="RIBOSOMAL PROTEIN L25_GLN-TRNA SYNTHETASE, ANTI-CODON-BINDING DOMAIN-CONTAINING PROTEIN"/>
    <property type="match status" value="1"/>
</dbReference>
<dbReference type="InterPro" id="IPR001021">
    <property type="entry name" value="Ribosomal_bL25_long"/>
</dbReference>
<dbReference type="InterPro" id="IPR029751">
    <property type="entry name" value="Ribosomal_L25_dom"/>
</dbReference>
<accession>A0A348FWL3</accession>
<dbReference type="CDD" id="cd00495">
    <property type="entry name" value="Ribosomal_L25_TL5_CTC"/>
    <property type="match status" value="1"/>
</dbReference>
<keyword evidence="3 5" id="KW-0689">Ribosomal protein</keyword>
<feature type="region of interest" description="Disordered" evidence="6">
    <location>
        <begin position="1"/>
        <end position="24"/>
    </location>
</feature>
<dbReference type="NCBIfam" id="TIGR00731">
    <property type="entry name" value="bL25_bact_ctc"/>
    <property type="match status" value="1"/>
</dbReference>
<evidence type="ECO:0000259" key="7">
    <source>
        <dbReference type="Pfam" id="PF01386"/>
    </source>
</evidence>
<dbReference type="Pfam" id="PF01386">
    <property type="entry name" value="Ribosomal_L25p"/>
    <property type="match status" value="1"/>
</dbReference>
<dbReference type="Pfam" id="PF14693">
    <property type="entry name" value="Ribosomal_TL5_C"/>
    <property type="match status" value="1"/>
</dbReference>
<reference evidence="9 10" key="1">
    <citation type="submission" date="2018-08" db="EMBL/GenBank/DDBJ databases">
        <title>Complete genome sequencing of Blastochloris tepida GI.</title>
        <authorList>
            <person name="Tsukatani Y."/>
            <person name="Mori H."/>
        </authorList>
    </citation>
    <scope>NUCLEOTIDE SEQUENCE [LARGE SCALE GENOMIC DNA]</scope>
    <source>
        <strain evidence="9 10">GI</strain>
    </source>
</reference>
<name>A0A348FWL3_9HYPH</name>
<feature type="domain" description="Large ribosomal subunit protein bL25 L25" evidence="7">
    <location>
        <begin position="7"/>
        <end position="94"/>
    </location>
</feature>
<dbReference type="InterPro" id="IPR037121">
    <property type="entry name" value="Ribosomal_bL25_C"/>
</dbReference>
<dbReference type="RefSeq" id="WP_126397097.1">
    <property type="nucleotide sequence ID" value="NZ_AP018907.1"/>
</dbReference>
<dbReference type="NCBIfam" id="NF004128">
    <property type="entry name" value="PRK05618.1-2"/>
    <property type="match status" value="1"/>
</dbReference>
<dbReference type="GO" id="GO:0006412">
    <property type="term" value="P:translation"/>
    <property type="evidence" value="ECO:0007669"/>
    <property type="project" value="UniProtKB-UniRule"/>
</dbReference>
<dbReference type="KEGG" id="blag:BLTE_03810"/>